<accession>A0A6M6JIV9</accession>
<proteinExistence type="predicted"/>
<dbReference type="AlphaFoldDB" id="A0A6M6JIV9"/>
<dbReference type="InterPro" id="IPR051677">
    <property type="entry name" value="AfsR-DnrI-RedD_regulator"/>
</dbReference>
<dbReference type="SUPFAM" id="SSF52540">
    <property type="entry name" value="P-loop containing nucleoside triphosphate hydrolases"/>
    <property type="match status" value="1"/>
</dbReference>
<dbReference type="Gene3D" id="1.25.40.10">
    <property type="entry name" value="Tetratricopeptide repeat domain"/>
    <property type="match status" value="1"/>
</dbReference>
<reference evidence="2 3" key="1">
    <citation type="submission" date="2020-05" db="EMBL/GenBank/DDBJ databases">
        <authorList>
            <person name="Mo P."/>
        </authorList>
    </citation>
    <scope>NUCLEOTIDE SEQUENCE [LARGE SCALE GENOMIC DNA]</scope>
    <source>
        <strain evidence="2 3">Gen01</strain>
    </source>
</reference>
<dbReference type="InterPro" id="IPR027417">
    <property type="entry name" value="P-loop_NTPase"/>
</dbReference>
<dbReference type="Proteomes" id="UP000505377">
    <property type="component" value="Chromosome"/>
</dbReference>
<dbReference type="SUPFAM" id="SSF48452">
    <property type="entry name" value="TPR-like"/>
    <property type="match status" value="1"/>
</dbReference>
<dbReference type="Pfam" id="PF13191">
    <property type="entry name" value="AAA_16"/>
    <property type="match status" value="1"/>
</dbReference>
<dbReference type="EMBL" id="CP053564">
    <property type="protein sequence ID" value="QJY47105.1"/>
    <property type="molecule type" value="Genomic_DNA"/>
</dbReference>
<dbReference type="SUPFAM" id="SSF46894">
    <property type="entry name" value="C-terminal effector domain of the bipartite response regulators"/>
    <property type="match status" value="1"/>
</dbReference>
<dbReference type="GO" id="GO:0003677">
    <property type="term" value="F:DNA binding"/>
    <property type="evidence" value="ECO:0007669"/>
    <property type="project" value="InterPro"/>
</dbReference>
<dbReference type="PANTHER" id="PTHR35807">
    <property type="entry name" value="TRANSCRIPTIONAL REGULATOR REDD-RELATED"/>
    <property type="match status" value="1"/>
</dbReference>
<dbReference type="Pfam" id="PF03704">
    <property type="entry name" value="BTAD"/>
    <property type="match status" value="1"/>
</dbReference>
<dbReference type="GO" id="GO:0006355">
    <property type="term" value="P:regulation of DNA-templated transcription"/>
    <property type="evidence" value="ECO:0007669"/>
    <property type="project" value="InterPro"/>
</dbReference>
<dbReference type="KEGG" id="pbro:HOP40_15875"/>
<dbReference type="SMART" id="SM01043">
    <property type="entry name" value="BTAD"/>
    <property type="match status" value="1"/>
</dbReference>
<organism evidence="2 3">
    <name type="scientific">Pseudonocardia broussonetiae</name>
    <dbReference type="NCBI Taxonomy" id="2736640"/>
    <lineage>
        <taxon>Bacteria</taxon>
        <taxon>Bacillati</taxon>
        <taxon>Actinomycetota</taxon>
        <taxon>Actinomycetes</taxon>
        <taxon>Pseudonocardiales</taxon>
        <taxon>Pseudonocardiaceae</taxon>
        <taxon>Pseudonocardia</taxon>
    </lineage>
</organism>
<evidence type="ECO:0000259" key="1">
    <source>
        <dbReference type="SMART" id="SM01043"/>
    </source>
</evidence>
<dbReference type="InterPro" id="IPR016032">
    <property type="entry name" value="Sig_transdc_resp-reg_C-effctor"/>
</dbReference>
<keyword evidence="3" id="KW-1185">Reference proteome</keyword>
<dbReference type="InterPro" id="IPR041664">
    <property type="entry name" value="AAA_16"/>
</dbReference>
<dbReference type="Gene3D" id="1.10.10.10">
    <property type="entry name" value="Winged helix-like DNA-binding domain superfamily/Winged helix DNA-binding domain"/>
    <property type="match status" value="1"/>
</dbReference>
<dbReference type="InterPro" id="IPR005158">
    <property type="entry name" value="BTAD"/>
</dbReference>
<gene>
    <name evidence="2" type="ORF">HOP40_15875</name>
</gene>
<feature type="domain" description="Bacterial transcriptional activator" evidence="1">
    <location>
        <begin position="98"/>
        <end position="242"/>
    </location>
</feature>
<dbReference type="InterPro" id="IPR036388">
    <property type="entry name" value="WH-like_DNA-bd_sf"/>
</dbReference>
<evidence type="ECO:0000313" key="2">
    <source>
        <dbReference type="EMBL" id="QJY47105.1"/>
    </source>
</evidence>
<evidence type="ECO:0000313" key="3">
    <source>
        <dbReference type="Proteomes" id="UP000505377"/>
    </source>
</evidence>
<sequence>MLEVRLLGDQGITAGRASDVRPVSSRTIALLAHLVLHADVPQFRQRLAVLFWPDSGGAQARTNLRRELHDLRAALGDDAPLAVGPTTLVWHDVPSCRVDVLVFRRERNAASAARSAGDREAVRSHADAALQAYRGDLLPAMDDEWVIDERERLRRDCLEVCDLAIAAERECGDVAGAVRIARRRIRLEPLEEAGYRALMAVHLESGDVGAAVSTYHRCAAVLEQELGVRPGAQTTAVVARLLDDGAGPRARAVEVGRPGRVTGLVGRDRELQSLLRQWEHAAGGGGAGLVAVAGEAGVGKSRLVAELAAVLRSGGVAAATTRCFGTSGRLPLAPVAEWLRSSALQDGVRRLDPVWQVEVDRLVPRPGRPGRGSGSVRARPAGASRAAADAWRRHRFFEGLGRAVLSAERPVLLVLDDLHWCDPETTAWLTFLLGLAGRAPLLVAATVRPEEVEHNEDASTMLSSMRSDGRATVLRLAPLDPAGTAELARSVLGRPVGPGEQALLHGTTGGYPLFVVEAARTLPDDPTGAEQPLGAADLDAVLVRRLEQASPTARQVAGLAAAVGRDFGLDLLGQACDLDPELLVRAVDELWRRRILREQGGEYDFSHDLLRDAAYSSVSPPRRWLLHRRLAQGLEVLHAGHLDDVAAQLAEQYDRGGRPDHALSYSVRAAGTAAEVFAYGEAIRHYRRCLDVLGRRRAGRDRDGRELEILQAMLAPLAALRGFSSDELQSMLERCVGLADRLDRPEALLRGLIGLYGARFVQGHIVEAHGLATRALELGVADPVLLGQAHYAFAGTAASLGLPATAVEHFELSRTLLDDEVSLLLGLRPDLHAQAWSAHSHWLLGDDEQAAFRSADAVEGGRASHHPFSLAVCLAYAGLTHQLRDDAVALAPVVGELLELCRRYGFAYYLHWATMLDGWLTGGEAGAARIEEGLDGLRSLGAHTRMPYWLALLAQTLLGAGRRDAARAVLDAARSSAEQRDDLWWLPEVLRLMAGLESGPTAVGLLRHAVDLAAAQGSRTLHARCCSDLAALGVEVDPSATADGRRDANGLRTPGP</sequence>
<dbReference type="RefSeq" id="WP_172159327.1">
    <property type="nucleotide sequence ID" value="NZ_CP053564.1"/>
</dbReference>
<protein>
    <submittedName>
        <fullName evidence="2">AAA family ATPase</fullName>
    </submittedName>
</protein>
<dbReference type="InterPro" id="IPR011990">
    <property type="entry name" value="TPR-like_helical_dom_sf"/>
</dbReference>
<name>A0A6M6JIV9_9PSEU</name>